<dbReference type="InterPro" id="IPR013005">
    <property type="entry name" value="Ribosomal_uL4-like"/>
</dbReference>
<dbReference type="GO" id="GO:0006412">
    <property type="term" value="P:translation"/>
    <property type="evidence" value="ECO:0007669"/>
    <property type="project" value="UniProtKB-UniRule"/>
</dbReference>
<evidence type="ECO:0000256" key="5">
    <source>
        <dbReference type="HAMAP-Rule" id="MF_01328"/>
    </source>
</evidence>
<dbReference type="NCBIfam" id="TIGR03953">
    <property type="entry name" value="rplD_bact"/>
    <property type="match status" value="1"/>
</dbReference>
<dbReference type="GO" id="GO:1990904">
    <property type="term" value="C:ribonucleoprotein complex"/>
    <property type="evidence" value="ECO:0007669"/>
    <property type="project" value="UniProtKB-KW"/>
</dbReference>
<evidence type="ECO:0000313" key="7">
    <source>
        <dbReference type="EMBL" id="AKQ03542.1"/>
    </source>
</evidence>
<dbReference type="GO" id="GO:0019843">
    <property type="term" value="F:rRNA binding"/>
    <property type="evidence" value="ECO:0007669"/>
    <property type="project" value="UniProtKB-UniRule"/>
</dbReference>
<proteinExistence type="inferred from homology"/>
<dbReference type="HAMAP" id="MF_01328_B">
    <property type="entry name" value="Ribosomal_uL4_B"/>
    <property type="match status" value="1"/>
</dbReference>
<dbReference type="PANTHER" id="PTHR10746:SF6">
    <property type="entry name" value="LARGE RIBOSOMAL SUBUNIT PROTEIN UL4M"/>
    <property type="match status" value="1"/>
</dbReference>
<dbReference type="InterPro" id="IPR002136">
    <property type="entry name" value="Ribosomal_uL4"/>
</dbReference>
<evidence type="ECO:0000256" key="3">
    <source>
        <dbReference type="ARBA" id="ARBA00023274"/>
    </source>
</evidence>
<comment type="function">
    <text evidence="5">Forms part of the polypeptide exit tunnel.</text>
</comment>
<keyword evidence="5" id="KW-0699">rRNA-binding</keyword>
<gene>
    <name evidence="5 7" type="primary">rplD</name>
</gene>
<keyword evidence="5" id="KW-0694">RNA-binding</keyword>
<feature type="region of interest" description="Disordered" evidence="6">
    <location>
        <begin position="44"/>
        <end position="79"/>
    </location>
</feature>
<name>A0A0H4TAR3_9BACT</name>
<organism evidence="7">
    <name type="scientific">uncultured Ignavibacteria bacterium Rifle_16ft_4_minimus_38087</name>
    <dbReference type="NCBI Taxonomy" id="1665104"/>
    <lineage>
        <taxon>Bacteria</taxon>
        <taxon>Pseudomonadati</taxon>
        <taxon>Ignavibacteriota</taxon>
        <taxon>Ignavibacteria</taxon>
        <taxon>environmental samples</taxon>
    </lineage>
</organism>
<evidence type="ECO:0000256" key="1">
    <source>
        <dbReference type="ARBA" id="ARBA00010528"/>
    </source>
</evidence>
<evidence type="ECO:0000256" key="4">
    <source>
        <dbReference type="ARBA" id="ARBA00035244"/>
    </source>
</evidence>
<dbReference type="AlphaFoldDB" id="A0A0H4TAR3"/>
<accession>A0A0H4TAR3</accession>
<dbReference type="EMBL" id="KT007015">
    <property type="protein sequence ID" value="AKQ03542.1"/>
    <property type="molecule type" value="Genomic_DNA"/>
</dbReference>
<sequence length="209" mass="22775">MQIEIYKKDGSPSGEKVTLDPSIFEIKPNDHAIYMAVRSIMANKRQGTHKVKPRNEVRGGGKKPFKQKKTGRARAGTSRSPLWAGGGSIFGPTPHDYVVKISAKLRKLARKSALSYKAKDSAITVVEDFSFDQPKTKEMVSVLKAFSLGGKKILLLTSGKNDAVLKSGRNIPSLSVRDASTASTYEIVNTNMLLIQKSALSALQNSLKN</sequence>
<keyword evidence="3 5" id="KW-0687">Ribonucleoprotein</keyword>
<dbReference type="GO" id="GO:0003735">
    <property type="term" value="F:structural constituent of ribosome"/>
    <property type="evidence" value="ECO:0007669"/>
    <property type="project" value="InterPro"/>
</dbReference>
<feature type="compositionally biased region" description="Basic residues" evidence="6">
    <location>
        <begin position="60"/>
        <end position="72"/>
    </location>
</feature>
<dbReference type="PANTHER" id="PTHR10746">
    <property type="entry name" value="50S RIBOSOMAL PROTEIN L4"/>
    <property type="match status" value="1"/>
</dbReference>
<reference evidence="7" key="1">
    <citation type="journal article" date="2015" name="ISME J.">
        <title>Aquifer environment selects for microbial species cohorts in sediment and groundwater.</title>
        <authorList>
            <person name="Hug L.A."/>
            <person name="Thomas B.C."/>
            <person name="Brown C.T."/>
            <person name="Frischkorn K.R."/>
            <person name="Williams K.H."/>
            <person name="Tringe S.G."/>
            <person name="Banfield J.F."/>
        </authorList>
    </citation>
    <scope>NUCLEOTIDE SEQUENCE</scope>
</reference>
<dbReference type="Pfam" id="PF00573">
    <property type="entry name" value="Ribosomal_L4"/>
    <property type="match status" value="1"/>
</dbReference>
<comment type="function">
    <text evidence="5">One of the primary rRNA binding proteins, this protein initially binds near the 5'-end of the 23S rRNA. It is important during the early stages of 50S assembly. It makes multiple contacts with different domains of the 23S rRNA in the assembled 50S subunit and ribosome.</text>
</comment>
<comment type="similarity">
    <text evidence="1 5">Belongs to the universal ribosomal protein uL4 family.</text>
</comment>
<evidence type="ECO:0000256" key="2">
    <source>
        <dbReference type="ARBA" id="ARBA00022980"/>
    </source>
</evidence>
<dbReference type="Gene3D" id="3.40.1370.10">
    <property type="match status" value="1"/>
</dbReference>
<protein>
    <recommendedName>
        <fullName evidence="4 5">Large ribosomal subunit protein uL4</fullName>
    </recommendedName>
</protein>
<dbReference type="InterPro" id="IPR023574">
    <property type="entry name" value="Ribosomal_uL4_dom_sf"/>
</dbReference>
<comment type="subunit">
    <text evidence="5">Part of the 50S ribosomal subunit.</text>
</comment>
<evidence type="ECO:0000256" key="6">
    <source>
        <dbReference type="SAM" id="MobiDB-lite"/>
    </source>
</evidence>
<dbReference type="GO" id="GO:0005840">
    <property type="term" value="C:ribosome"/>
    <property type="evidence" value="ECO:0007669"/>
    <property type="project" value="UniProtKB-KW"/>
</dbReference>
<keyword evidence="2 5" id="KW-0689">Ribosomal protein</keyword>
<dbReference type="SUPFAM" id="SSF52166">
    <property type="entry name" value="Ribosomal protein L4"/>
    <property type="match status" value="1"/>
</dbReference>